<evidence type="ECO:0000313" key="3">
    <source>
        <dbReference type="EMBL" id="KAG0647717.1"/>
    </source>
</evidence>
<protein>
    <recommendedName>
        <fullName evidence="2">DUF6590 domain-containing protein</fullName>
    </recommendedName>
</protein>
<feature type="compositionally biased region" description="Basic and acidic residues" evidence="1">
    <location>
        <begin position="377"/>
        <end position="402"/>
    </location>
</feature>
<dbReference type="PANTHER" id="PTHR35391">
    <property type="entry name" value="C2H2-TYPE DOMAIN-CONTAINING PROTEIN-RELATED"/>
    <property type="match status" value="1"/>
</dbReference>
<dbReference type="EMBL" id="VNKQ01000012">
    <property type="protein sequence ID" value="KAG0647717.1"/>
    <property type="molecule type" value="Genomic_DNA"/>
</dbReference>
<feature type="region of interest" description="Disordered" evidence="1">
    <location>
        <begin position="48"/>
        <end position="75"/>
    </location>
</feature>
<feature type="region of interest" description="Disordered" evidence="1">
    <location>
        <begin position="366"/>
        <end position="402"/>
    </location>
</feature>
<dbReference type="PANTHER" id="PTHR35391:SF5">
    <property type="entry name" value="DUF6590 DOMAIN-CONTAINING PROTEIN"/>
    <property type="match status" value="1"/>
</dbReference>
<evidence type="ECO:0000256" key="1">
    <source>
        <dbReference type="SAM" id="MobiDB-lite"/>
    </source>
</evidence>
<feature type="compositionally biased region" description="Polar residues" evidence="1">
    <location>
        <begin position="48"/>
        <end position="59"/>
    </location>
</feature>
<comment type="caution">
    <text evidence="3">The sequence shown here is derived from an EMBL/GenBank/DDBJ whole genome shotgun (WGS) entry which is preliminary data.</text>
</comment>
<feature type="domain" description="DUF6590" evidence="2">
    <location>
        <begin position="192"/>
        <end position="357"/>
    </location>
</feature>
<evidence type="ECO:0000313" key="4">
    <source>
        <dbReference type="Proteomes" id="UP000785200"/>
    </source>
</evidence>
<feature type="region of interest" description="Disordered" evidence="1">
    <location>
        <begin position="106"/>
        <end position="153"/>
    </location>
</feature>
<reference evidence="3" key="1">
    <citation type="submission" date="2019-07" db="EMBL/GenBank/DDBJ databases">
        <title>Hyphodiscus hymeniophilus genome sequencing and assembly.</title>
        <authorList>
            <person name="Kramer G."/>
            <person name="Nodwell J."/>
        </authorList>
    </citation>
    <scope>NUCLEOTIDE SEQUENCE</scope>
    <source>
        <strain evidence="3">ATCC 34498</strain>
    </source>
</reference>
<evidence type="ECO:0000259" key="2">
    <source>
        <dbReference type="Pfam" id="PF20233"/>
    </source>
</evidence>
<dbReference type="InterPro" id="IPR046497">
    <property type="entry name" value="DUF6590"/>
</dbReference>
<proteinExistence type="predicted"/>
<keyword evidence="4" id="KW-1185">Reference proteome</keyword>
<gene>
    <name evidence="3" type="ORF">D0Z07_6571</name>
</gene>
<organism evidence="3 4">
    <name type="scientific">Hyphodiscus hymeniophilus</name>
    <dbReference type="NCBI Taxonomy" id="353542"/>
    <lineage>
        <taxon>Eukaryota</taxon>
        <taxon>Fungi</taxon>
        <taxon>Dikarya</taxon>
        <taxon>Ascomycota</taxon>
        <taxon>Pezizomycotina</taxon>
        <taxon>Leotiomycetes</taxon>
        <taxon>Helotiales</taxon>
        <taxon>Hyphodiscaceae</taxon>
        <taxon>Hyphodiscus</taxon>
    </lineage>
</organism>
<dbReference type="OrthoDB" id="3559580at2759"/>
<dbReference type="Proteomes" id="UP000785200">
    <property type="component" value="Unassembled WGS sequence"/>
</dbReference>
<dbReference type="AlphaFoldDB" id="A0A9P6VGX7"/>
<dbReference type="Pfam" id="PF20233">
    <property type="entry name" value="DUF6590"/>
    <property type="match status" value="1"/>
</dbReference>
<name>A0A9P6VGX7_9HELO</name>
<accession>A0A9P6VGX7</accession>
<sequence>MASRGSKGKVIDMSTSWSEYKENERGEWISTRLHAHGIREYYSYPTEATQNTTSNQQTIPRFPGPEPSSLGTGYGSYNAEQSFQYTTSNAAYTGYSGDTTYDVSQTSYAPQSNYDNIESTPSDTESVATVRNPSTSYGHRYGGTSSYSSNPTAHQTTISPLDVTAAFANLNVAGSSTIPEAGYKVVEKAKQRKFWRVGRVFMVLWTEPARNVHYDLQAGPSTAGSQFSKTYLEGTAFSEIRRFVVVAEGHGNSICSPIHTYGGQATLKPNLPDRLQHAIIYTSGTVPAEYRYTAEDGTIVREDLSKDPIKVRREQDGPEGDLGTLSRINYSKIYTIENYVRVLNIGMVEGDWIPTLEYNSFVKRRTSPIEGPRNHPKRTDSHQDDRKHKGKDKEKRSGKSRR</sequence>